<keyword evidence="10 16" id="KW-1133">Transmembrane helix</keyword>
<evidence type="ECO:0000256" key="1">
    <source>
        <dbReference type="ARBA" id="ARBA00004225"/>
    </source>
</evidence>
<evidence type="ECO:0000256" key="15">
    <source>
        <dbReference type="ARBA" id="ARBA00049551"/>
    </source>
</evidence>
<dbReference type="AlphaFoldDB" id="A0A346RIW1"/>
<evidence type="ECO:0000256" key="11">
    <source>
        <dbReference type="ARBA" id="ARBA00023027"/>
    </source>
</evidence>
<evidence type="ECO:0000256" key="16">
    <source>
        <dbReference type="SAM" id="Phobius"/>
    </source>
</evidence>
<feature type="signal peptide" evidence="17">
    <location>
        <begin position="1"/>
        <end position="25"/>
    </location>
</feature>
<name>A0A346RIW1_9CUCU</name>
<reference evidence="18" key="1">
    <citation type="journal article" date="2018" name="J. ISSAAS">
        <title>The contribution of mitochondrial metagenomics to large-scale data mining and phylogenetic analysis of Coleoptera.</title>
        <authorList>
            <person name="Miller K."/>
            <person name="Linard B."/>
            <person name="Motyka M."/>
            <person name="Bocek M."/>
            <person name="Vogler A.P."/>
        </authorList>
    </citation>
    <scope>NUCLEOTIDE SEQUENCE</scope>
</reference>
<evidence type="ECO:0000256" key="3">
    <source>
        <dbReference type="ARBA" id="ARBA00012944"/>
    </source>
</evidence>
<keyword evidence="13 16" id="KW-0472">Membrane</keyword>
<comment type="subcellular location">
    <subcellularLocation>
        <location evidence="1">Mitochondrion membrane</location>
        <topology evidence="1">Multi-pass membrane protein</topology>
    </subcellularLocation>
</comment>
<geneLocation type="mitochondrion" evidence="18"/>
<evidence type="ECO:0000256" key="7">
    <source>
        <dbReference type="ARBA" id="ARBA00022692"/>
    </source>
</evidence>
<dbReference type="GO" id="GO:0031966">
    <property type="term" value="C:mitochondrial membrane"/>
    <property type="evidence" value="ECO:0007669"/>
    <property type="project" value="UniProtKB-SubCell"/>
</dbReference>
<sequence>MMFFMMNAWFLSLLLIINNHPLSLGLILMLQTINISMITGMMMFNYWYSYMLFLIMVGGMLVLFLYMTNVASNEKFKFNSMFMYMIIIYMIIILMIKIFMINTPLNNNFMMWNYYYNNNFMFSMSKFFNYPSNLIYLMLIIYLLMTLIAIVKIININYGPLRSFK</sequence>
<keyword evidence="11" id="KW-0520">NAD</keyword>
<feature type="chain" id="PRO_5016617221" description="NADH-ubiquinone oxidoreductase chain 6" evidence="17">
    <location>
        <begin position="26"/>
        <end position="165"/>
    </location>
</feature>
<evidence type="ECO:0000256" key="4">
    <source>
        <dbReference type="ARBA" id="ARBA00021095"/>
    </source>
</evidence>
<comment type="similarity">
    <text evidence="2">Belongs to the complex I subunit 6 family.</text>
</comment>
<dbReference type="GO" id="GO:0008137">
    <property type="term" value="F:NADH dehydrogenase (ubiquinone) activity"/>
    <property type="evidence" value="ECO:0007669"/>
    <property type="project" value="UniProtKB-EC"/>
</dbReference>
<evidence type="ECO:0000256" key="9">
    <source>
        <dbReference type="ARBA" id="ARBA00022982"/>
    </source>
</evidence>
<evidence type="ECO:0000256" key="5">
    <source>
        <dbReference type="ARBA" id="ARBA00022448"/>
    </source>
</evidence>
<dbReference type="PANTHER" id="PTHR11435:SF1">
    <property type="entry name" value="NADH-UBIQUINONE OXIDOREDUCTASE CHAIN 6"/>
    <property type="match status" value="1"/>
</dbReference>
<comment type="catalytic activity">
    <reaction evidence="15">
        <text>a ubiquinone + NADH + 5 H(+)(in) = a ubiquinol + NAD(+) + 4 H(+)(out)</text>
        <dbReference type="Rhea" id="RHEA:29091"/>
        <dbReference type="Rhea" id="RHEA-COMP:9565"/>
        <dbReference type="Rhea" id="RHEA-COMP:9566"/>
        <dbReference type="ChEBI" id="CHEBI:15378"/>
        <dbReference type="ChEBI" id="CHEBI:16389"/>
        <dbReference type="ChEBI" id="CHEBI:17976"/>
        <dbReference type="ChEBI" id="CHEBI:57540"/>
        <dbReference type="ChEBI" id="CHEBI:57945"/>
        <dbReference type="EC" id="7.1.1.2"/>
    </reaction>
</comment>
<gene>
    <name evidence="18" type="primary">nad6</name>
</gene>
<evidence type="ECO:0000256" key="13">
    <source>
        <dbReference type="ARBA" id="ARBA00023136"/>
    </source>
</evidence>
<dbReference type="PANTHER" id="PTHR11435">
    <property type="entry name" value="NADH UBIQUINONE OXIDOREDUCTASE SUBUNIT ND6"/>
    <property type="match status" value="1"/>
</dbReference>
<evidence type="ECO:0000256" key="8">
    <source>
        <dbReference type="ARBA" id="ARBA00022967"/>
    </source>
</evidence>
<organism evidence="18">
    <name type="scientific">Cucujoidea sp. 36 KM-2017</name>
    <dbReference type="NCBI Taxonomy" id="2219374"/>
    <lineage>
        <taxon>Eukaryota</taxon>
        <taxon>Metazoa</taxon>
        <taxon>Ecdysozoa</taxon>
        <taxon>Arthropoda</taxon>
        <taxon>Hexapoda</taxon>
        <taxon>Insecta</taxon>
        <taxon>Pterygota</taxon>
        <taxon>Neoptera</taxon>
        <taxon>Endopterygota</taxon>
        <taxon>Coleoptera</taxon>
        <taxon>Polyphaga</taxon>
        <taxon>Cucujiformia</taxon>
    </lineage>
</organism>
<keyword evidence="9" id="KW-0249">Electron transport</keyword>
<keyword evidence="7 16" id="KW-0812">Transmembrane</keyword>
<keyword evidence="8" id="KW-1278">Translocase</keyword>
<protein>
    <recommendedName>
        <fullName evidence="4">NADH-ubiquinone oxidoreductase chain 6</fullName>
        <ecNumber evidence="3">7.1.1.2</ecNumber>
    </recommendedName>
    <alternativeName>
        <fullName evidence="14">NADH dehydrogenase subunit 6</fullName>
    </alternativeName>
</protein>
<evidence type="ECO:0000256" key="14">
    <source>
        <dbReference type="ARBA" id="ARBA00031019"/>
    </source>
</evidence>
<feature type="transmembrane region" description="Helical" evidence="16">
    <location>
        <begin position="81"/>
        <end position="101"/>
    </location>
</feature>
<evidence type="ECO:0000256" key="10">
    <source>
        <dbReference type="ARBA" id="ARBA00022989"/>
    </source>
</evidence>
<evidence type="ECO:0000256" key="2">
    <source>
        <dbReference type="ARBA" id="ARBA00005698"/>
    </source>
</evidence>
<dbReference type="EMBL" id="MG193461">
    <property type="protein sequence ID" value="AXS66008.1"/>
    <property type="molecule type" value="Genomic_DNA"/>
</dbReference>
<proteinExistence type="inferred from homology"/>
<evidence type="ECO:0000256" key="12">
    <source>
        <dbReference type="ARBA" id="ARBA00023128"/>
    </source>
</evidence>
<feature type="transmembrane region" description="Helical" evidence="16">
    <location>
        <begin position="134"/>
        <end position="155"/>
    </location>
</feature>
<dbReference type="EC" id="7.1.1.2" evidence="3"/>
<keyword evidence="12 18" id="KW-0496">Mitochondrion</keyword>
<accession>A0A346RIW1</accession>
<evidence type="ECO:0000256" key="17">
    <source>
        <dbReference type="SAM" id="SignalP"/>
    </source>
</evidence>
<evidence type="ECO:0000256" key="6">
    <source>
        <dbReference type="ARBA" id="ARBA00022660"/>
    </source>
</evidence>
<evidence type="ECO:0000313" key="18">
    <source>
        <dbReference type="EMBL" id="AXS66008.1"/>
    </source>
</evidence>
<keyword evidence="6" id="KW-0679">Respiratory chain</keyword>
<keyword evidence="5" id="KW-0813">Transport</keyword>
<keyword evidence="17" id="KW-0732">Signal</keyword>
<dbReference type="InterPro" id="IPR050269">
    <property type="entry name" value="ComplexI_Subunit6"/>
</dbReference>
<feature type="transmembrane region" description="Helical" evidence="16">
    <location>
        <begin position="49"/>
        <end position="69"/>
    </location>
</feature>